<name>A0A3B8N5L0_9BACT</name>
<sequence length="144" mass="16904">MKRIGSLQNFITVLPSNEKFLVLIDYPQLIDLEKLLKVKLGVTHEKKKRPAILWKEAEESKEFFYLVFLTASKKTSVSVDLDFCPNKNSLCKKFWFYRNSYVFQTLDQKLLAVKIKDVALISKIIYCGFCEDLDHLNKMNFIEI</sequence>
<dbReference type="EMBL" id="DLVE01000031">
    <property type="protein sequence ID" value="HAA83657.1"/>
    <property type="molecule type" value="Genomic_DNA"/>
</dbReference>
<dbReference type="Proteomes" id="UP000257240">
    <property type="component" value="Unassembled WGS sequence"/>
</dbReference>
<protein>
    <submittedName>
        <fullName evidence="1">Uncharacterized protein</fullName>
    </submittedName>
</protein>
<comment type="caution">
    <text evidence="1">The sequence shown here is derived from an EMBL/GenBank/DDBJ whole genome shotgun (WGS) entry which is preliminary data.</text>
</comment>
<gene>
    <name evidence="1" type="ORF">DCE01_02550</name>
</gene>
<reference evidence="1 2" key="1">
    <citation type="journal article" date="2018" name="Nat. Biotechnol.">
        <title>A standardized bacterial taxonomy based on genome phylogeny substantially revises the tree of life.</title>
        <authorList>
            <person name="Parks D.H."/>
            <person name="Chuvochina M."/>
            <person name="Waite D.W."/>
            <person name="Rinke C."/>
            <person name="Skarshewski A."/>
            <person name="Chaumeil P.A."/>
            <person name="Hugenholtz P."/>
        </authorList>
    </citation>
    <scope>NUCLEOTIDE SEQUENCE [LARGE SCALE GENOMIC DNA]</scope>
    <source>
        <strain evidence="1">UBA12529</strain>
    </source>
</reference>
<organism evidence="1 2">
    <name type="scientific">Thermodesulfobacterium commune</name>
    <dbReference type="NCBI Taxonomy" id="1741"/>
    <lineage>
        <taxon>Bacteria</taxon>
        <taxon>Pseudomonadati</taxon>
        <taxon>Thermodesulfobacteriota</taxon>
        <taxon>Thermodesulfobacteria</taxon>
        <taxon>Thermodesulfobacteriales</taxon>
        <taxon>Thermodesulfobacteriaceae</taxon>
        <taxon>Thermodesulfobacterium</taxon>
    </lineage>
</organism>
<dbReference type="RefSeq" id="WP_273010672.1">
    <property type="nucleotide sequence ID" value="NZ_DAINLL010000027.1"/>
</dbReference>
<evidence type="ECO:0000313" key="1">
    <source>
        <dbReference type="EMBL" id="HAA83657.1"/>
    </source>
</evidence>
<proteinExistence type="predicted"/>
<accession>A0A3B8N5L0</accession>
<dbReference type="AlphaFoldDB" id="A0A3B8N5L0"/>
<evidence type="ECO:0000313" key="2">
    <source>
        <dbReference type="Proteomes" id="UP000257240"/>
    </source>
</evidence>